<sequence length="255" mass="28161">MTLTHLSSSIAALARGVDPFTGKTVADPQSCLHDPRVSRKITALHRSLEQMLPAAEPSIPSSVILTTQAELHDLGFSPTAEQIVKVLRGSRAIVDPRLRTLTAYGQYRYTLDVKAMTALVASVISPPTPPIAETSAPPKPDPHPWKEVDFFRSAPFNHLEDTKTEELRRAVRALGLRTPTEKLPAFKARARITHPRSFEPWTREEQGLLIEAMCYTNDLPALAAIFDRTPNALEGMGQRLIYDSQQRSAGGQHGR</sequence>
<dbReference type="AlphaFoldDB" id="A0A923PN74"/>
<organism evidence="1 2">
    <name type="scientific">Neolewinella lacunae</name>
    <dbReference type="NCBI Taxonomy" id="1517758"/>
    <lineage>
        <taxon>Bacteria</taxon>
        <taxon>Pseudomonadati</taxon>
        <taxon>Bacteroidota</taxon>
        <taxon>Saprospiria</taxon>
        <taxon>Saprospirales</taxon>
        <taxon>Lewinellaceae</taxon>
        <taxon>Neolewinella</taxon>
    </lineage>
</organism>
<dbReference type="Proteomes" id="UP000650081">
    <property type="component" value="Unassembled WGS sequence"/>
</dbReference>
<evidence type="ECO:0000313" key="1">
    <source>
        <dbReference type="EMBL" id="MBC6995510.1"/>
    </source>
</evidence>
<keyword evidence="2" id="KW-1185">Reference proteome</keyword>
<gene>
    <name evidence="1" type="ORF">H9S92_15160</name>
</gene>
<reference evidence="1" key="1">
    <citation type="submission" date="2020-08" db="EMBL/GenBank/DDBJ databases">
        <title>Lewinella bacteria from marine environments.</title>
        <authorList>
            <person name="Zhong Y."/>
        </authorList>
    </citation>
    <scope>NUCLEOTIDE SEQUENCE</scope>
    <source>
        <strain evidence="1">KCTC 42187</strain>
    </source>
</reference>
<comment type="caution">
    <text evidence="1">The sequence shown here is derived from an EMBL/GenBank/DDBJ whole genome shotgun (WGS) entry which is preliminary data.</text>
</comment>
<name>A0A923PN74_9BACT</name>
<dbReference type="EMBL" id="JACSIT010000138">
    <property type="protein sequence ID" value="MBC6995510.1"/>
    <property type="molecule type" value="Genomic_DNA"/>
</dbReference>
<protein>
    <submittedName>
        <fullName evidence="1">Uncharacterized protein</fullName>
    </submittedName>
</protein>
<evidence type="ECO:0000313" key="2">
    <source>
        <dbReference type="Proteomes" id="UP000650081"/>
    </source>
</evidence>
<dbReference type="RefSeq" id="WP_187467543.1">
    <property type="nucleotide sequence ID" value="NZ_JACSIT010000138.1"/>
</dbReference>
<accession>A0A923PN74</accession>
<proteinExistence type="predicted"/>